<keyword evidence="12" id="KW-1185">Reference proteome</keyword>
<keyword evidence="6 11" id="KW-0675">Receptor</keyword>
<evidence type="ECO:0000256" key="3">
    <source>
        <dbReference type="ARBA" id="ARBA00022692"/>
    </source>
</evidence>
<evidence type="ECO:0000256" key="4">
    <source>
        <dbReference type="ARBA" id="ARBA00022989"/>
    </source>
</evidence>
<dbReference type="SUPFAM" id="SSF53850">
    <property type="entry name" value="Periplasmic binding protein-like II"/>
    <property type="match status" value="1"/>
</dbReference>
<feature type="transmembrane region" description="Helical" evidence="9">
    <location>
        <begin position="82"/>
        <end position="101"/>
    </location>
</feature>
<organism evidence="11 12">
    <name type="scientific">Elysia marginata</name>
    <dbReference type="NCBI Taxonomy" id="1093978"/>
    <lineage>
        <taxon>Eukaryota</taxon>
        <taxon>Metazoa</taxon>
        <taxon>Spiralia</taxon>
        <taxon>Lophotrochozoa</taxon>
        <taxon>Mollusca</taxon>
        <taxon>Gastropoda</taxon>
        <taxon>Heterobranchia</taxon>
        <taxon>Euthyneura</taxon>
        <taxon>Panpulmonata</taxon>
        <taxon>Sacoglossa</taxon>
        <taxon>Placobranchoidea</taxon>
        <taxon>Plakobranchidae</taxon>
        <taxon>Elysia</taxon>
    </lineage>
</organism>
<evidence type="ECO:0000256" key="2">
    <source>
        <dbReference type="ARBA" id="ARBA00022475"/>
    </source>
</evidence>
<evidence type="ECO:0000256" key="9">
    <source>
        <dbReference type="SAM" id="Phobius"/>
    </source>
</evidence>
<dbReference type="Gene3D" id="3.40.190.10">
    <property type="entry name" value="Periplasmic binding protein-like II"/>
    <property type="match status" value="2"/>
</dbReference>
<dbReference type="Gene3D" id="1.10.287.70">
    <property type="match status" value="1"/>
</dbReference>
<keyword evidence="5 9" id="KW-0472">Membrane</keyword>
<keyword evidence="3 9" id="KW-0812">Transmembrane</keyword>
<dbReference type="Pfam" id="PF00060">
    <property type="entry name" value="Lig_chan"/>
    <property type="match status" value="1"/>
</dbReference>
<dbReference type="GO" id="GO:0005886">
    <property type="term" value="C:plasma membrane"/>
    <property type="evidence" value="ECO:0007669"/>
    <property type="project" value="UniProtKB-SubCell"/>
</dbReference>
<dbReference type="GO" id="GO:0050906">
    <property type="term" value="P:detection of stimulus involved in sensory perception"/>
    <property type="evidence" value="ECO:0007669"/>
    <property type="project" value="UniProtKB-ARBA"/>
</dbReference>
<dbReference type="GO" id="GO:0015276">
    <property type="term" value="F:ligand-gated monoatomic ion channel activity"/>
    <property type="evidence" value="ECO:0007669"/>
    <property type="project" value="InterPro"/>
</dbReference>
<feature type="domain" description="Ionotropic glutamate receptor C-terminal" evidence="10">
    <location>
        <begin position="51"/>
        <end position="281"/>
    </location>
</feature>
<feature type="compositionally biased region" description="Basic and acidic residues" evidence="8">
    <location>
        <begin position="353"/>
        <end position="370"/>
    </location>
</feature>
<feature type="compositionally biased region" description="Low complexity" evidence="8">
    <location>
        <begin position="333"/>
        <end position="347"/>
    </location>
</feature>
<feature type="transmembrane region" description="Helical" evidence="9">
    <location>
        <begin position="47"/>
        <end position="70"/>
    </location>
</feature>
<protein>
    <submittedName>
        <fullName evidence="11">Glutamate receptor</fullName>
    </submittedName>
</protein>
<dbReference type="Proteomes" id="UP000762676">
    <property type="component" value="Unassembled WGS sequence"/>
</dbReference>
<name>A0AAV4ITR4_9GAST</name>
<keyword evidence="7" id="KW-0325">Glycoprotein</keyword>
<dbReference type="AlphaFoldDB" id="A0AAV4ITR4"/>
<evidence type="ECO:0000259" key="10">
    <source>
        <dbReference type="Pfam" id="PF00060"/>
    </source>
</evidence>
<gene>
    <name evidence="11" type="ORF">ElyMa_004877000</name>
</gene>
<comment type="caution">
    <text evidence="11">The sequence shown here is derived from an EMBL/GenBank/DDBJ whole genome shotgun (WGS) entry which is preliminary data.</text>
</comment>
<comment type="subcellular location">
    <subcellularLocation>
        <location evidence="1">Cell membrane</location>
        <topology evidence="1">Multi-pass membrane protein</topology>
    </subcellularLocation>
</comment>
<dbReference type="InterPro" id="IPR001320">
    <property type="entry name" value="Iontro_rcpt_C"/>
</dbReference>
<evidence type="ECO:0000313" key="11">
    <source>
        <dbReference type="EMBL" id="GFS13153.1"/>
    </source>
</evidence>
<accession>A0AAV4ITR4</accession>
<dbReference type="InterPro" id="IPR052192">
    <property type="entry name" value="Insect_Ionotropic_Sensory_Rcpt"/>
</dbReference>
<dbReference type="PANTHER" id="PTHR42643">
    <property type="entry name" value="IONOTROPIC RECEPTOR 20A-RELATED"/>
    <property type="match status" value="1"/>
</dbReference>
<sequence>MIVAPIGVTGARENVIDFSSAFFYDDTAVILKMPDPNESKWRTYIDIFRQEVLMCIGVALLVGSVILYLLTKVERVMYGRQHKVFSSSFTGCVLYLYGAMLAQGGRNLPASAAGRAFLSGWWLFCIVVAGTFSGNLIAVLTVSKDKAPFDTLKDMAGQSEYKFGTLGNSMWTELFRVKEGGYAYIADKGLFSFWLATNCDLILLKEKFFPSKYAIGLPNNSVHTKIFSDQVGKIYESGLLQVWVKKWWPKQTFCSGSLVTQAQTLNLMDVQSSFYVLAVGLGLAGVVLTAETGYTITRQGLQSSAWFQNKMRSVRGRMGRLLSWGMCIETARGTNSTNSSGDSGRNTASRSPCDGKEAGEDGRGQCESNRHQVMRQYKRKWSDNNLKKGGRQDGDRNKTHKVSSKYEANVKDANQYVDIYYSRDGTGFQNEADRVFKPKYSYSDFTNISTLSGE</sequence>
<reference evidence="11 12" key="1">
    <citation type="journal article" date="2021" name="Elife">
        <title>Chloroplast acquisition without the gene transfer in kleptoplastic sea slugs, Plakobranchus ocellatus.</title>
        <authorList>
            <person name="Maeda T."/>
            <person name="Takahashi S."/>
            <person name="Yoshida T."/>
            <person name="Shimamura S."/>
            <person name="Takaki Y."/>
            <person name="Nagai Y."/>
            <person name="Toyoda A."/>
            <person name="Suzuki Y."/>
            <person name="Arimoto A."/>
            <person name="Ishii H."/>
            <person name="Satoh N."/>
            <person name="Nishiyama T."/>
            <person name="Hasebe M."/>
            <person name="Maruyama T."/>
            <person name="Minagawa J."/>
            <person name="Obokata J."/>
            <person name="Shigenobu S."/>
        </authorList>
    </citation>
    <scope>NUCLEOTIDE SEQUENCE [LARGE SCALE GENOMIC DNA]</scope>
</reference>
<evidence type="ECO:0000256" key="7">
    <source>
        <dbReference type="ARBA" id="ARBA00023180"/>
    </source>
</evidence>
<keyword evidence="2" id="KW-1003">Cell membrane</keyword>
<dbReference type="EMBL" id="BMAT01009755">
    <property type="protein sequence ID" value="GFS13153.1"/>
    <property type="molecule type" value="Genomic_DNA"/>
</dbReference>
<feature type="transmembrane region" description="Helical" evidence="9">
    <location>
        <begin position="121"/>
        <end position="143"/>
    </location>
</feature>
<evidence type="ECO:0000256" key="6">
    <source>
        <dbReference type="ARBA" id="ARBA00023170"/>
    </source>
</evidence>
<keyword evidence="4 9" id="KW-1133">Transmembrane helix</keyword>
<proteinExistence type="predicted"/>
<evidence type="ECO:0000313" key="12">
    <source>
        <dbReference type="Proteomes" id="UP000762676"/>
    </source>
</evidence>
<feature type="region of interest" description="Disordered" evidence="8">
    <location>
        <begin position="333"/>
        <end position="403"/>
    </location>
</feature>
<evidence type="ECO:0000256" key="5">
    <source>
        <dbReference type="ARBA" id="ARBA00023136"/>
    </source>
</evidence>
<evidence type="ECO:0000256" key="8">
    <source>
        <dbReference type="SAM" id="MobiDB-lite"/>
    </source>
</evidence>
<evidence type="ECO:0000256" key="1">
    <source>
        <dbReference type="ARBA" id="ARBA00004651"/>
    </source>
</evidence>
<feature type="transmembrane region" description="Helical" evidence="9">
    <location>
        <begin position="274"/>
        <end position="294"/>
    </location>
</feature>
<dbReference type="PANTHER" id="PTHR42643:SF24">
    <property type="entry name" value="IONOTROPIC RECEPTOR 60A"/>
    <property type="match status" value="1"/>
</dbReference>
<feature type="compositionally biased region" description="Basic and acidic residues" evidence="8">
    <location>
        <begin position="380"/>
        <end position="397"/>
    </location>
</feature>